<dbReference type="FunFam" id="1.10.510.10:FF:001722">
    <property type="entry name" value="G-type lectin S-receptor-like serine/threonine-protein kinase B120"/>
    <property type="match status" value="1"/>
</dbReference>
<accession>A0AAF0XP93</accession>
<feature type="compositionally biased region" description="Polar residues" evidence="6">
    <location>
        <begin position="163"/>
        <end position="178"/>
    </location>
</feature>
<dbReference type="GO" id="GO:0004674">
    <property type="term" value="F:protein serine/threonine kinase activity"/>
    <property type="evidence" value="ECO:0007669"/>
    <property type="project" value="UniProtKB-KW"/>
</dbReference>
<dbReference type="SUPFAM" id="SSF56112">
    <property type="entry name" value="Protein kinase-like (PK-like)"/>
    <property type="match status" value="1"/>
</dbReference>
<keyword evidence="9" id="KW-1185">Reference proteome</keyword>
<evidence type="ECO:0000313" key="8">
    <source>
        <dbReference type="EMBL" id="WOH11733.1"/>
    </source>
</evidence>
<dbReference type="AlphaFoldDB" id="A0AAF0XP93"/>
<evidence type="ECO:0000313" key="9">
    <source>
        <dbReference type="Proteomes" id="UP000077755"/>
    </source>
</evidence>
<organism evidence="8 9">
    <name type="scientific">Daucus carota subsp. sativus</name>
    <name type="common">Carrot</name>
    <dbReference type="NCBI Taxonomy" id="79200"/>
    <lineage>
        <taxon>Eukaryota</taxon>
        <taxon>Viridiplantae</taxon>
        <taxon>Streptophyta</taxon>
        <taxon>Embryophyta</taxon>
        <taxon>Tracheophyta</taxon>
        <taxon>Spermatophyta</taxon>
        <taxon>Magnoliopsida</taxon>
        <taxon>eudicotyledons</taxon>
        <taxon>Gunneridae</taxon>
        <taxon>Pentapetalae</taxon>
        <taxon>asterids</taxon>
        <taxon>campanulids</taxon>
        <taxon>Apiales</taxon>
        <taxon>Apiaceae</taxon>
        <taxon>Apioideae</taxon>
        <taxon>Scandiceae</taxon>
        <taxon>Daucinae</taxon>
        <taxon>Daucus</taxon>
        <taxon>Daucus sect. Daucus</taxon>
    </lineage>
</organism>
<dbReference type="GO" id="GO:0005886">
    <property type="term" value="C:plasma membrane"/>
    <property type="evidence" value="ECO:0007669"/>
    <property type="project" value="TreeGrafter"/>
</dbReference>
<evidence type="ECO:0000256" key="5">
    <source>
        <dbReference type="ARBA" id="ARBA00022840"/>
    </source>
</evidence>
<dbReference type="EMBL" id="CP093350">
    <property type="protein sequence ID" value="WOH11733.1"/>
    <property type="molecule type" value="Genomic_DNA"/>
</dbReference>
<dbReference type="Proteomes" id="UP000077755">
    <property type="component" value="Chromosome 8"/>
</dbReference>
<evidence type="ECO:0000259" key="7">
    <source>
        <dbReference type="PROSITE" id="PS50011"/>
    </source>
</evidence>
<evidence type="ECO:0000256" key="6">
    <source>
        <dbReference type="SAM" id="MobiDB-lite"/>
    </source>
</evidence>
<dbReference type="PROSITE" id="PS50011">
    <property type="entry name" value="PROTEIN_KINASE_DOM"/>
    <property type="match status" value="1"/>
</dbReference>
<keyword evidence="2" id="KW-0808">Transferase</keyword>
<keyword evidence="5" id="KW-0067">ATP-binding</keyword>
<dbReference type="Gene3D" id="1.10.510.10">
    <property type="entry name" value="Transferase(Phosphotransferase) domain 1"/>
    <property type="match status" value="1"/>
</dbReference>
<keyword evidence="1" id="KW-0723">Serine/threonine-protein kinase</keyword>
<name>A0AAF0XP93_DAUCS</name>
<evidence type="ECO:0000256" key="2">
    <source>
        <dbReference type="ARBA" id="ARBA00022679"/>
    </source>
</evidence>
<reference evidence="8" key="2">
    <citation type="submission" date="2022-03" db="EMBL/GenBank/DDBJ databases">
        <title>Draft title - Genomic analysis of global carrot germplasm unveils the trajectory of domestication and the origin of high carotenoid orange carrot.</title>
        <authorList>
            <person name="Iorizzo M."/>
            <person name="Ellison S."/>
            <person name="Senalik D."/>
            <person name="Macko-Podgorni A."/>
            <person name="Grzebelus D."/>
            <person name="Bostan H."/>
            <person name="Rolling W."/>
            <person name="Curaba J."/>
            <person name="Simon P."/>
        </authorList>
    </citation>
    <scope>NUCLEOTIDE SEQUENCE</scope>
    <source>
        <tissue evidence="8">Leaf</tissue>
    </source>
</reference>
<sequence>MNPKISDFGMARIFGSEKNEETTKRVVGTYGYMSPEYAMEGHFSIKSDVFSFGVLLLEIISGRKNTSTFDAENSVNLIGHVWNCWLEDKPLDIVDPLLGESYEASEVLRCIQIGLLCVQESAAVRPTMSEVASMLCNERSPPSLPDQPAFINRTKAYAGPVRGSSSAGNETTTDTEMTVSIIEGR</sequence>
<feature type="region of interest" description="Disordered" evidence="6">
    <location>
        <begin position="161"/>
        <end position="185"/>
    </location>
</feature>
<evidence type="ECO:0000256" key="3">
    <source>
        <dbReference type="ARBA" id="ARBA00022741"/>
    </source>
</evidence>
<protein>
    <recommendedName>
        <fullName evidence="7">Protein kinase domain-containing protein</fullName>
    </recommendedName>
</protein>
<dbReference type="PANTHER" id="PTHR27002">
    <property type="entry name" value="RECEPTOR-LIKE SERINE/THREONINE-PROTEIN KINASE SD1-8"/>
    <property type="match status" value="1"/>
</dbReference>
<reference evidence="8" key="1">
    <citation type="journal article" date="2016" name="Nat. Genet.">
        <title>A high-quality carrot genome assembly provides new insights into carotenoid accumulation and asterid genome evolution.</title>
        <authorList>
            <person name="Iorizzo M."/>
            <person name="Ellison S."/>
            <person name="Senalik D."/>
            <person name="Zeng P."/>
            <person name="Satapoomin P."/>
            <person name="Huang J."/>
            <person name="Bowman M."/>
            <person name="Iovene M."/>
            <person name="Sanseverino W."/>
            <person name="Cavagnaro P."/>
            <person name="Yildiz M."/>
            <person name="Macko-Podgorni A."/>
            <person name="Moranska E."/>
            <person name="Grzebelus E."/>
            <person name="Grzebelus D."/>
            <person name="Ashrafi H."/>
            <person name="Zheng Z."/>
            <person name="Cheng S."/>
            <person name="Spooner D."/>
            <person name="Van Deynze A."/>
            <person name="Simon P."/>
        </authorList>
    </citation>
    <scope>NUCLEOTIDE SEQUENCE</scope>
    <source>
        <tissue evidence="8">Leaf</tissue>
    </source>
</reference>
<gene>
    <name evidence="8" type="ORF">DCAR_0831224</name>
</gene>
<proteinExistence type="predicted"/>
<dbReference type="GO" id="GO:0005524">
    <property type="term" value="F:ATP binding"/>
    <property type="evidence" value="ECO:0007669"/>
    <property type="project" value="UniProtKB-KW"/>
</dbReference>
<dbReference type="InterPro" id="IPR001245">
    <property type="entry name" value="Ser-Thr/Tyr_kinase_cat_dom"/>
</dbReference>
<dbReference type="Pfam" id="PF07714">
    <property type="entry name" value="PK_Tyr_Ser-Thr"/>
    <property type="match status" value="1"/>
</dbReference>
<dbReference type="PANTHER" id="PTHR27002:SF1095">
    <property type="entry name" value="G-TYPE LECTIN S-RECEPTOR-LIKE SERINE_THREONINE-PROTEIN KINASE RKS1"/>
    <property type="match status" value="1"/>
</dbReference>
<evidence type="ECO:0000256" key="4">
    <source>
        <dbReference type="ARBA" id="ARBA00022777"/>
    </source>
</evidence>
<keyword evidence="3" id="KW-0547">Nucleotide-binding</keyword>
<dbReference type="InterPro" id="IPR000719">
    <property type="entry name" value="Prot_kinase_dom"/>
</dbReference>
<feature type="domain" description="Protein kinase" evidence="7">
    <location>
        <begin position="1"/>
        <end position="150"/>
    </location>
</feature>
<dbReference type="InterPro" id="IPR011009">
    <property type="entry name" value="Kinase-like_dom_sf"/>
</dbReference>
<keyword evidence="4" id="KW-0418">Kinase</keyword>
<evidence type="ECO:0000256" key="1">
    <source>
        <dbReference type="ARBA" id="ARBA00022527"/>
    </source>
</evidence>